<name>D4H3I8_DENA2</name>
<dbReference type="PANTHER" id="PTHR33121">
    <property type="entry name" value="CYCLIC DI-GMP PHOSPHODIESTERASE PDEF"/>
    <property type="match status" value="1"/>
</dbReference>
<dbReference type="InterPro" id="IPR004010">
    <property type="entry name" value="Double_Cache_2"/>
</dbReference>
<proteinExistence type="predicted"/>
<dbReference type="Pfam" id="PF08269">
    <property type="entry name" value="dCache_2"/>
    <property type="match status" value="1"/>
</dbReference>
<dbReference type="Gene3D" id="3.20.20.450">
    <property type="entry name" value="EAL domain"/>
    <property type="match status" value="1"/>
</dbReference>
<dbReference type="PROSITE" id="PS50887">
    <property type="entry name" value="GGDEF"/>
    <property type="match status" value="1"/>
</dbReference>
<dbReference type="InterPro" id="IPR033480">
    <property type="entry name" value="sCache_2"/>
</dbReference>
<evidence type="ECO:0000256" key="6">
    <source>
        <dbReference type="SAM" id="Phobius"/>
    </source>
</evidence>
<dbReference type="InterPro" id="IPR000160">
    <property type="entry name" value="GGDEF_dom"/>
</dbReference>
<evidence type="ECO:0000259" key="8">
    <source>
        <dbReference type="PROSITE" id="PS50887"/>
    </source>
</evidence>
<evidence type="ECO:0000256" key="5">
    <source>
        <dbReference type="ARBA" id="ARBA00023136"/>
    </source>
</evidence>
<dbReference type="STRING" id="522772.Dacet_2328"/>
<dbReference type="AlphaFoldDB" id="D4H3I8"/>
<dbReference type="Gene3D" id="3.30.450.20">
    <property type="entry name" value="PAS domain"/>
    <property type="match status" value="2"/>
</dbReference>
<evidence type="ECO:0000313" key="9">
    <source>
        <dbReference type="EMBL" id="ADD69090.1"/>
    </source>
</evidence>
<dbReference type="CDD" id="cd01948">
    <property type="entry name" value="EAL"/>
    <property type="match status" value="1"/>
</dbReference>
<dbReference type="EMBL" id="CP001968">
    <property type="protein sequence ID" value="ADD69090.1"/>
    <property type="molecule type" value="Genomic_DNA"/>
</dbReference>
<dbReference type="Pfam" id="PF00563">
    <property type="entry name" value="EAL"/>
    <property type="match status" value="1"/>
</dbReference>
<organism evidence="9 10">
    <name type="scientific">Denitrovibrio acetiphilus (strain DSM 12809 / NBRC 114555 / N2460)</name>
    <dbReference type="NCBI Taxonomy" id="522772"/>
    <lineage>
        <taxon>Bacteria</taxon>
        <taxon>Pseudomonadati</taxon>
        <taxon>Deferribacterota</taxon>
        <taxon>Deferribacteres</taxon>
        <taxon>Deferribacterales</taxon>
        <taxon>Geovibrionaceae</taxon>
        <taxon>Denitrovibrio</taxon>
    </lineage>
</organism>
<feature type="transmembrane region" description="Helical" evidence="6">
    <location>
        <begin position="353"/>
        <end position="372"/>
    </location>
</feature>
<dbReference type="InterPro" id="IPR035919">
    <property type="entry name" value="EAL_sf"/>
</dbReference>
<protein>
    <submittedName>
        <fullName evidence="9">Diguanylate cyclase/phosphodiesterase</fullName>
    </submittedName>
</protein>
<dbReference type="SMART" id="SM01049">
    <property type="entry name" value="Cache_2"/>
    <property type="match status" value="2"/>
</dbReference>
<feature type="domain" description="GGDEF" evidence="8">
    <location>
        <begin position="427"/>
        <end position="556"/>
    </location>
</feature>
<dbReference type="PROSITE" id="PS50883">
    <property type="entry name" value="EAL"/>
    <property type="match status" value="1"/>
</dbReference>
<keyword evidence="10" id="KW-1185">Reference proteome</keyword>
<dbReference type="RefSeq" id="WP_013011592.1">
    <property type="nucleotide sequence ID" value="NC_013943.1"/>
</dbReference>
<dbReference type="InterPro" id="IPR029787">
    <property type="entry name" value="Nucleotide_cyclase"/>
</dbReference>
<dbReference type="Pfam" id="PF00990">
    <property type="entry name" value="GGDEF"/>
    <property type="match status" value="1"/>
</dbReference>
<dbReference type="InterPro" id="IPR043128">
    <property type="entry name" value="Rev_trsase/Diguanyl_cyclase"/>
</dbReference>
<evidence type="ECO:0000313" key="10">
    <source>
        <dbReference type="Proteomes" id="UP000002012"/>
    </source>
</evidence>
<dbReference type="Gene3D" id="3.30.70.270">
    <property type="match status" value="1"/>
</dbReference>
<dbReference type="InterPro" id="IPR050706">
    <property type="entry name" value="Cyclic-di-GMP_PDE-like"/>
</dbReference>
<dbReference type="PaxDb" id="522772-Dacet_2328"/>
<dbReference type="PANTHER" id="PTHR33121:SF79">
    <property type="entry name" value="CYCLIC DI-GMP PHOSPHODIESTERASE PDED-RELATED"/>
    <property type="match status" value="1"/>
</dbReference>
<keyword evidence="3 6" id="KW-0812">Transmembrane</keyword>
<sequence>MFAKMFNEKNIGRISLINMIAIIFVLTVAMIAFIVRQTNTEFETERAQLVKNFIETKKTNLKSEVGRLLDFTKFNTVQTRNAIKENMKDRVNEAVSLAISYNKKFHNKFTDKEIDRNLIDFFKLYSWDEGKGYLYILDKKGNVIYHPKYKSGTNLLKLKTPFGTMPVQTEIVTAFEKGGGFVENMMPKEADSTEFVQRISYVKPAGIHDWYIGSSFNEDFISDVIKEKVTHRIDTVNFDNDGHYFIINTDGRGVSIPGNKDLNGKDLTEISDSSGVFYYKNLLSYALQKNDLFVFHKEKYKDWDKTNQVISYCRIYEQWNWLMCGTVAMNDLTPLINARNEALKKKITDNKQYALVLFIIAAIVASGVSYVFSVNIQKIFSRYKHDIENRNKELEELNIELTNQLYTDHLTGLPNRNKLVNDLNTVDSPILIMLNIDSFKKINETYGFIIGDFVLIDVGERISSFDNKYDMKTYKFHGNEYAILIDSDIEGNTLKTLVHELTEYLDFNVKYEELEIEIDISVTAGVSAEKGNIFEKAGMALRHADKKKLPYTIYDSSIDIVDEYENDIRWTKIVKRALNENTLVPYFQPIANSQTGEVEKFECLLRLIDHDEVITPFQFLDIIKKTKLYQHITRRIITKSFEMFTSNDFMFSINLSIEDVMDESTSKFILDLLKTSGIANRVIFELLESEGIESFEVVNDFIKEIKKTGAMVAIDDFGSGYSNFVYLSELQVDIIKIDGSLIKNIDKDTQAQIIVGTIIKFANQLNIKTVAEFVHSESVKLKVIEMGIDYIQGYHIGQPTANIDSYVI</sequence>
<dbReference type="InParanoid" id="D4H3I8"/>
<dbReference type="NCBIfam" id="TIGR00254">
    <property type="entry name" value="GGDEF"/>
    <property type="match status" value="1"/>
</dbReference>
<dbReference type="SUPFAM" id="SSF55073">
    <property type="entry name" value="Nucleotide cyclase"/>
    <property type="match status" value="1"/>
</dbReference>
<evidence type="ECO:0000259" key="7">
    <source>
        <dbReference type="PROSITE" id="PS50883"/>
    </source>
</evidence>
<dbReference type="GO" id="GO:0005886">
    <property type="term" value="C:plasma membrane"/>
    <property type="evidence" value="ECO:0007669"/>
    <property type="project" value="UniProtKB-SubCell"/>
</dbReference>
<dbReference type="Proteomes" id="UP000002012">
    <property type="component" value="Chromosome"/>
</dbReference>
<dbReference type="SUPFAM" id="SSF141868">
    <property type="entry name" value="EAL domain-like"/>
    <property type="match status" value="1"/>
</dbReference>
<dbReference type="CDD" id="cd01949">
    <property type="entry name" value="GGDEF"/>
    <property type="match status" value="1"/>
</dbReference>
<dbReference type="eggNOG" id="COG4564">
    <property type="taxonomic scope" value="Bacteria"/>
</dbReference>
<dbReference type="GO" id="GO:0071111">
    <property type="term" value="F:cyclic-guanylate-specific phosphodiesterase activity"/>
    <property type="evidence" value="ECO:0007669"/>
    <property type="project" value="InterPro"/>
</dbReference>
<feature type="transmembrane region" description="Helical" evidence="6">
    <location>
        <begin position="14"/>
        <end position="35"/>
    </location>
</feature>
<keyword evidence="2" id="KW-1003">Cell membrane</keyword>
<dbReference type="SMART" id="SM00267">
    <property type="entry name" value="GGDEF"/>
    <property type="match status" value="1"/>
</dbReference>
<reference evidence="9 10" key="1">
    <citation type="journal article" date="2010" name="Stand. Genomic Sci.">
        <title>Complete genome sequence of Denitrovibrio acetiphilus type strain (N2460).</title>
        <authorList>
            <person name="Kiss H."/>
            <person name="Lang E."/>
            <person name="Lapidus A."/>
            <person name="Copeland A."/>
            <person name="Nolan M."/>
            <person name="Glavina Del Rio T."/>
            <person name="Chen F."/>
            <person name="Lucas S."/>
            <person name="Tice H."/>
            <person name="Cheng J.F."/>
            <person name="Han C."/>
            <person name="Goodwin L."/>
            <person name="Pitluck S."/>
            <person name="Liolios K."/>
            <person name="Pati A."/>
            <person name="Ivanova N."/>
            <person name="Mavromatis K."/>
            <person name="Chen A."/>
            <person name="Palaniappan K."/>
            <person name="Land M."/>
            <person name="Hauser L."/>
            <person name="Chang Y.J."/>
            <person name="Jeffries C.D."/>
            <person name="Detter J.C."/>
            <person name="Brettin T."/>
            <person name="Spring S."/>
            <person name="Rohde M."/>
            <person name="Goker M."/>
            <person name="Woyke T."/>
            <person name="Bristow J."/>
            <person name="Eisen J.A."/>
            <person name="Markowitz V."/>
            <person name="Hugenholtz P."/>
            <person name="Kyrpides N.C."/>
            <person name="Klenk H.P."/>
        </authorList>
    </citation>
    <scope>NUCLEOTIDE SEQUENCE [LARGE SCALE GENOMIC DNA]</scope>
    <source>
        <strain evidence="10">DSM 12809 / NBRC 114555 / N2460</strain>
    </source>
</reference>
<dbReference type="HOGENOM" id="CLU_000445_70_46_0"/>
<dbReference type="InterPro" id="IPR001633">
    <property type="entry name" value="EAL_dom"/>
</dbReference>
<keyword evidence="4 6" id="KW-1133">Transmembrane helix</keyword>
<dbReference type="eggNOG" id="COG2200">
    <property type="taxonomic scope" value="Bacteria"/>
</dbReference>
<dbReference type="SMART" id="SM00052">
    <property type="entry name" value="EAL"/>
    <property type="match status" value="1"/>
</dbReference>
<dbReference type="KEGG" id="dap:Dacet_2328"/>
<evidence type="ECO:0000256" key="3">
    <source>
        <dbReference type="ARBA" id="ARBA00022692"/>
    </source>
</evidence>
<evidence type="ECO:0000256" key="2">
    <source>
        <dbReference type="ARBA" id="ARBA00022475"/>
    </source>
</evidence>
<keyword evidence="5 6" id="KW-0472">Membrane</keyword>
<evidence type="ECO:0000256" key="4">
    <source>
        <dbReference type="ARBA" id="ARBA00022989"/>
    </source>
</evidence>
<feature type="domain" description="EAL" evidence="7">
    <location>
        <begin position="567"/>
        <end position="808"/>
    </location>
</feature>
<evidence type="ECO:0000256" key="1">
    <source>
        <dbReference type="ARBA" id="ARBA00004651"/>
    </source>
</evidence>
<dbReference type="eggNOG" id="COG2199">
    <property type="taxonomic scope" value="Bacteria"/>
</dbReference>
<dbReference type="OrthoDB" id="7057390at2"/>
<gene>
    <name evidence="9" type="ordered locus">Dacet_2328</name>
</gene>
<comment type="subcellular location">
    <subcellularLocation>
        <location evidence="1">Cell membrane</location>
        <topology evidence="1">Multi-pass membrane protein</topology>
    </subcellularLocation>
</comment>
<accession>D4H3I8</accession>